<reference evidence="1" key="2">
    <citation type="journal article" date="2015" name="Data Brief">
        <title>Shoot transcriptome of the giant reed, Arundo donax.</title>
        <authorList>
            <person name="Barrero R.A."/>
            <person name="Guerrero F.D."/>
            <person name="Moolhuijzen P."/>
            <person name="Goolsby J.A."/>
            <person name="Tidwell J."/>
            <person name="Bellgard S.E."/>
            <person name="Bellgard M.I."/>
        </authorList>
    </citation>
    <scope>NUCLEOTIDE SEQUENCE</scope>
    <source>
        <tissue evidence="1">Shoot tissue taken approximately 20 cm above the soil surface</tissue>
    </source>
</reference>
<reference evidence="1" key="1">
    <citation type="submission" date="2014-09" db="EMBL/GenBank/DDBJ databases">
        <authorList>
            <person name="Magalhaes I.L.F."/>
            <person name="Oliveira U."/>
            <person name="Santos F.R."/>
            <person name="Vidigal T.H.D.A."/>
            <person name="Brescovit A.D."/>
            <person name="Santos A.J."/>
        </authorList>
    </citation>
    <scope>NUCLEOTIDE SEQUENCE</scope>
    <source>
        <tissue evidence="1">Shoot tissue taken approximately 20 cm above the soil surface</tissue>
    </source>
</reference>
<evidence type="ECO:0000313" key="1">
    <source>
        <dbReference type="EMBL" id="JAD49604.1"/>
    </source>
</evidence>
<protein>
    <submittedName>
        <fullName evidence="1">Uncharacterized protein</fullName>
    </submittedName>
</protein>
<proteinExistence type="predicted"/>
<organism evidence="1">
    <name type="scientific">Arundo donax</name>
    <name type="common">Giant reed</name>
    <name type="synonym">Donax arundinaceus</name>
    <dbReference type="NCBI Taxonomy" id="35708"/>
    <lineage>
        <taxon>Eukaryota</taxon>
        <taxon>Viridiplantae</taxon>
        <taxon>Streptophyta</taxon>
        <taxon>Embryophyta</taxon>
        <taxon>Tracheophyta</taxon>
        <taxon>Spermatophyta</taxon>
        <taxon>Magnoliopsida</taxon>
        <taxon>Liliopsida</taxon>
        <taxon>Poales</taxon>
        <taxon>Poaceae</taxon>
        <taxon>PACMAD clade</taxon>
        <taxon>Arundinoideae</taxon>
        <taxon>Arundineae</taxon>
        <taxon>Arundo</taxon>
    </lineage>
</organism>
<accession>A0A0A9ADC5</accession>
<sequence>MMSQLMYLHAWHHYRLDLAPCSHFPERNLERHHLQCVQFLCLICDLPLQMHSRNADKQQPLIMHEHLLGNLTLPQACDQQQLCQVQEQIHLHRKRRFCNHSTYDLLIWSSPRKQLPHLTAC</sequence>
<dbReference type="EMBL" id="GBRH01248291">
    <property type="protein sequence ID" value="JAD49604.1"/>
    <property type="molecule type" value="Transcribed_RNA"/>
</dbReference>
<dbReference type="AlphaFoldDB" id="A0A0A9ADC5"/>
<name>A0A0A9ADC5_ARUDO</name>